<dbReference type="PROSITE" id="PS51477">
    <property type="entry name" value="PAH"/>
    <property type="match status" value="1"/>
</dbReference>
<dbReference type="STRING" id="1314782.A0A165Q4Z9"/>
<dbReference type="Gene3D" id="1.20.1160.11">
    <property type="entry name" value="Paired amphipathic helix"/>
    <property type="match status" value="1"/>
</dbReference>
<dbReference type="OrthoDB" id="10265969at2759"/>
<proteinExistence type="predicted"/>
<evidence type="ECO:0000256" key="1">
    <source>
        <dbReference type="ARBA" id="ARBA00004123"/>
    </source>
</evidence>
<evidence type="ECO:0000256" key="2">
    <source>
        <dbReference type="ARBA" id="ARBA00023242"/>
    </source>
</evidence>
<dbReference type="AlphaFoldDB" id="A0A165Q4Z9"/>
<dbReference type="GO" id="GO:0003714">
    <property type="term" value="F:transcription corepressor activity"/>
    <property type="evidence" value="ECO:0007669"/>
    <property type="project" value="InterPro"/>
</dbReference>
<name>A0A165Q4Z9_9AGAM</name>
<evidence type="ECO:0008006" key="7">
    <source>
        <dbReference type="Google" id="ProtNLM"/>
    </source>
</evidence>
<evidence type="ECO:0000256" key="4">
    <source>
        <dbReference type="SAM" id="MobiDB-lite"/>
    </source>
</evidence>
<protein>
    <recommendedName>
        <fullName evidence="7">PAH2 domain-containing protein</fullName>
    </recommendedName>
</protein>
<feature type="region of interest" description="Disordered" evidence="4">
    <location>
        <begin position="1"/>
        <end position="29"/>
    </location>
</feature>
<gene>
    <name evidence="5" type="ORF">NEOLEDRAFT_1138705</name>
</gene>
<dbReference type="InterPro" id="IPR036600">
    <property type="entry name" value="PAH_sf"/>
</dbReference>
<dbReference type="PANTHER" id="PTHR12346">
    <property type="entry name" value="SIN3B-RELATED"/>
    <property type="match status" value="1"/>
</dbReference>
<comment type="subcellular location">
    <subcellularLocation>
        <location evidence="1 3">Nucleus</location>
    </subcellularLocation>
</comment>
<dbReference type="Proteomes" id="UP000076761">
    <property type="component" value="Unassembled WGS sequence"/>
</dbReference>
<feature type="compositionally biased region" description="Polar residues" evidence="4">
    <location>
        <begin position="1"/>
        <end position="10"/>
    </location>
</feature>
<dbReference type="FunFam" id="1.20.1160.11:FF:000001">
    <property type="entry name" value="Paired amphipathic helix protein Sin3"/>
    <property type="match status" value="1"/>
</dbReference>
<keyword evidence="6" id="KW-1185">Reference proteome</keyword>
<evidence type="ECO:0000313" key="5">
    <source>
        <dbReference type="EMBL" id="KZT21930.1"/>
    </source>
</evidence>
<dbReference type="InterPro" id="IPR039774">
    <property type="entry name" value="Sin3-like"/>
</dbReference>
<reference evidence="5 6" key="1">
    <citation type="journal article" date="2016" name="Mol. Biol. Evol.">
        <title>Comparative Genomics of Early-Diverging Mushroom-Forming Fungi Provides Insights into the Origins of Lignocellulose Decay Capabilities.</title>
        <authorList>
            <person name="Nagy L.G."/>
            <person name="Riley R."/>
            <person name="Tritt A."/>
            <person name="Adam C."/>
            <person name="Daum C."/>
            <person name="Floudas D."/>
            <person name="Sun H."/>
            <person name="Yadav J.S."/>
            <person name="Pangilinan J."/>
            <person name="Larsson K.H."/>
            <person name="Matsuura K."/>
            <person name="Barry K."/>
            <person name="Labutti K."/>
            <person name="Kuo R."/>
            <person name="Ohm R.A."/>
            <person name="Bhattacharya S.S."/>
            <person name="Shirouzu T."/>
            <person name="Yoshinaga Y."/>
            <person name="Martin F.M."/>
            <person name="Grigoriev I.V."/>
            <person name="Hibbett D.S."/>
        </authorList>
    </citation>
    <scope>NUCLEOTIDE SEQUENCE [LARGE SCALE GENOMIC DNA]</scope>
    <source>
        <strain evidence="5 6">HHB14362 ss-1</strain>
    </source>
</reference>
<evidence type="ECO:0000256" key="3">
    <source>
        <dbReference type="PROSITE-ProRule" id="PRU00810"/>
    </source>
</evidence>
<evidence type="ECO:0000313" key="6">
    <source>
        <dbReference type="Proteomes" id="UP000076761"/>
    </source>
</evidence>
<accession>A0A165Q4Z9</accession>
<dbReference type="GO" id="GO:0005634">
    <property type="term" value="C:nucleus"/>
    <property type="evidence" value="ECO:0007669"/>
    <property type="project" value="UniProtKB-SubCell"/>
</dbReference>
<dbReference type="InterPro" id="IPR003822">
    <property type="entry name" value="PAH"/>
</dbReference>
<dbReference type="SUPFAM" id="SSF47762">
    <property type="entry name" value="PAH2 domain"/>
    <property type="match status" value="1"/>
</dbReference>
<keyword evidence="2 3" id="KW-0539">Nucleus</keyword>
<dbReference type="InParanoid" id="A0A165Q4Z9"/>
<dbReference type="Pfam" id="PF02671">
    <property type="entry name" value="PAH"/>
    <property type="match status" value="1"/>
</dbReference>
<sequence>MSMSPTMMSNERSKRPMNPHTTDSALNYLDDVKSQCDEEPGTYDAFLDVMKDFKDGRVEPRGVIQRICSLFHRHPTLLHGFNNWLPDGWRIEYGRDVRGVEVITIITPTERTTRPATSYA</sequence>
<organism evidence="5 6">
    <name type="scientific">Neolentinus lepideus HHB14362 ss-1</name>
    <dbReference type="NCBI Taxonomy" id="1314782"/>
    <lineage>
        <taxon>Eukaryota</taxon>
        <taxon>Fungi</taxon>
        <taxon>Dikarya</taxon>
        <taxon>Basidiomycota</taxon>
        <taxon>Agaricomycotina</taxon>
        <taxon>Agaricomycetes</taxon>
        <taxon>Gloeophyllales</taxon>
        <taxon>Gloeophyllaceae</taxon>
        <taxon>Neolentinus</taxon>
    </lineage>
</organism>
<dbReference type="EMBL" id="KV425601">
    <property type="protein sequence ID" value="KZT21930.1"/>
    <property type="molecule type" value="Genomic_DNA"/>
</dbReference>